<dbReference type="PANTHER" id="PTHR30151">
    <property type="entry name" value="ALKANE SULFONATE ABC TRANSPORTER-RELATED, MEMBRANE SUBUNIT"/>
    <property type="match status" value="1"/>
</dbReference>
<dbReference type="InterPro" id="IPR035906">
    <property type="entry name" value="MetI-like_sf"/>
</dbReference>
<dbReference type="SUPFAM" id="SSF161098">
    <property type="entry name" value="MetI-like"/>
    <property type="match status" value="1"/>
</dbReference>
<keyword evidence="5 7" id="KW-1133">Transmembrane helix</keyword>
<keyword evidence="3" id="KW-1003">Cell membrane</keyword>
<evidence type="ECO:0000256" key="4">
    <source>
        <dbReference type="ARBA" id="ARBA00022692"/>
    </source>
</evidence>
<feature type="transmembrane region" description="Helical" evidence="7">
    <location>
        <begin position="7"/>
        <end position="29"/>
    </location>
</feature>
<dbReference type="Pfam" id="PF00528">
    <property type="entry name" value="BPD_transp_1"/>
    <property type="match status" value="1"/>
</dbReference>
<comment type="subcellular location">
    <subcellularLocation>
        <location evidence="1 7">Cell membrane</location>
        <topology evidence="1 7">Multi-pass membrane protein</topology>
    </subcellularLocation>
</comment>
<proteinExistence type="inferred from homology"/>
<dbReference type="Proteomes" id="UP000191153">
    <property type="component" value="Unassembled WGS sequence"/>
</dbReference>
<protein>
    <submittedName>
        <fullName evidence="9">Putative hydroxymethylpyrimidine transport system permease protein</fullName>
    </submittedName>
</protein>
<evidence type="ECO:0000313" key="10">
    <source>
        <dbReference type="Proteomes" id="UP000191153"/>
    </source>
</evidence>
<organism evidence="9 10">
    <name type="scientific">Cetobacterium ceti</name>
    <dbReference type="NCBI Taxonomy" id="180163"/>
    <lineage>
        <taxon>Bacteria</taxon>
        <taxon>Fusobacteriati</taxon>
        <taxon>Fusobacteriota</taxon>
        <taxon>Fusobacteriia</taxon>
        <taxon>Fusobacteriales</taxon>
        <taxon>Fusobacteriaceae</taxon>
        <taxon>Cetobacterium</taxon>
    </lineage>
</organism>
<dbReference type="EMBL" id="FUWX01000004">
    <property type="protein sequence ID" value="SJZ38053.1"/>
    <property type="molecule type" value="Genomic_DNA"/>
</dbReference>
<keyword evidence="6 7" id="KW-0472">Membrane</keyword>
<dbReference type="InterPro" id="IPR000515">
    <property type="entry name" value="MetI-like"/>
</dbReference>
<feature type="transmembrane region" description="Helical" evidence="7">
    <location>
        <begin position="186"/>
        <end position="206"/>
    </location>
</feature>
<sequence>MKIKRENLYSLVGIGSIIVIWEIIGRFLIKKEYILPWPTVIIKFIFNNFHSLFLVHLPYTLLITVISLGIALILGIGLGVLMDEFKTFEKILYPVVVTSQTLPITAIAPIFILWFGYSIWSKVIVAVLMIFFPITINVHTGLKSVKKEYLELFKSMRASKKDIFFKLKVPSTIPYFISSIKMALPLSLIGATIGEWLGSSMGLGYFSKRMMTQLNGAGVFAPIIIISVLATLLVTLVNIIENKYVHWRNQ</sequence>
<accession>A0A1T4K6U6</accession>
<dbReference type="CDD" id="cd06261">
    <property type="entry name" value="TM_PBP2"/>
    <property type="match status" value="1"/>
</dbReference>
<evidence type="ECO:0000259" key="8">
    <source>
        <dbReference type="PROSITE" id="PS50928"/>
    </source>
</evidence>
<evidence type="ECO:0000256" key="3">
    <source>
        <dbReference type="ARBA" id="ARBA00022475"/>
    </source>
</evidence>
<evidence type="ECO:0000256" key="6">
    <source>
        <dbReference type="ARBA" id="ARBA00023136"/>
    </source>
</evidence>
<dbReference type="STRING" id="180163.SAMN02745174_00343"/>
<dbReference type="AlphaFoldDB" id="A0A1T4K6U6"/>
<evidence type="ECO:0000256" key="2">
    <source>
        <dbReference type="ARBA" id="ARBA00022448"/>
    </source>
</evidence>
<keyword evidence="4 7" id="KW-0812">Transmembrane</keyword>
<evidence type="ECO:0000256" key="5">
    <source>
        <dbReference type="ARBA" id="ARBA00022989"/>
    </source>
</evidence>
<dbReference type="PROSITE" id="PS50928">
    <property type="entry name" value="ABC_TM1"/>
    <property type="match status" value="1"/>
</dbReference>
<feature type="domain" description="ABC transmembrane type-1" evidence="8">
    <location>
        <begin position="57"/>
        <end position="241"/>
    </location>
</feature>
<feature type="transmembrane region" description="Helical" evidence="7">
    <location>
        <begin position="59"/>
        <end position="81"/>
    </location>
</feature>
<keyword evidence="10" id="KW-1185">Reference proteome</keyword>
<dbReference type="OrthoDB" id="9804353at2"/>
<feature type="transmembrane region" description="Helical" evidence="7">
    <location>
        <begin position="93"/>
        <end position="117"/>
    </location>
</feature>
<dbReference type="Gene3D" id="1.10.3720.10">
    <property type="entry name" value="MetI-like"/>
    <property type="match status" value="1"/>
</dbReference>
<reference evidence="9 10" key="1">
    <citation type="submission" date="2017-02" db="EMBL/GenBank/DDBJ databases">
        <authorList>
            <person name="Peterson S.W."/>
        </authorList>
    </citation>
    <scope>NUCLEOTIDE SEQUENCE [LARGE SCALE GENOMIC DNA]</scope>
    <source>
        <strain evidence="9 10">ATCC 700028</strain>
    </source>
</reference>
<dbReference type="GO" id="GO:0055085">
    <property type="term" value="P:transmembrane transport"/>
    <property type="evidence" value="ECO:0007669"/>
    <property type="project" value="InterPro"/>
</dbReference>
<name>A0A1T4K6U6_9FUSO</name>
<gene>
    <name evidence="9" type="ORF">SAMN02745174_00343</name>
</gene>
<evidence type="ECO:0000256" key="1">
    <source>
        <dbReference type="ARBA" id="ARBA00004651"/>
    </source>
</evidence>
<feature type="transmembrane region" description="Helical" evidence="7">
    <location>
        <begin position="218"/>
        <end position="240"/>
    </location>
</feature>
<dbReference type="RefSeq" id="WP_078692880.1">
    <property type="nucleotide sequence ID" value="NZ_FUWX01000004.1"/>
</dbReference>
<comment type="similarity">
    <text evidence="7">Belongs to the binding-protein-dependent transport system permease family.</text>
</comment>
<feature type="transmembrane region" description="Helical" evidence="7">
    <location>
        <begin position="123"/>
        <end position="142"/>
    </location>
</feature>
<keyword evidence="2 7" id="KW-0813">Transport</keyword>
<dbReference type="PANTHER" id="PTHR30151:SF20">
    <property type="entry name" value="ABC TRANSPORTER PERMEASE PROTEIN HI_0355-RELATED"/>
    <property type="match status" value="1"/>
</dbReference>
<evidence type="ECO:0000313" key="9">
    <source>
        <dbReference type="EMBL" id="SJZ38053.1"/>
    </source>
</evidence>
<evidence type="ECO:0000256" key="7">
    <source>
        <dbReference type="RuleBase" id="RU363032"/>
    </source>
</evidence>
<dbReference type="GO" id="GO:0005886">
    <property type="term" value="C:plasma membrane"/>
    <property type="evidence" value="ECO:0007669"/>
    <property type="project" value="UniProtKB-SubCell"/>
</dbReference>